<organism evidence="1 2">
    <name type="scientific">Megaselia scalaris</name>
    <name type="common">Humpbacked fly</name>
    <name type="synonym">Phora scalaris</name>
    <dbReference type="NCBI Taxonomy" id="36166"/>
    <lineage>
        <taxon>Eukaryota</taxon>
        <taxon>Metazoa</taxon>
        <taxon>Ecdysozoa</taxon>
        <taxon>Arthropoda</taxon>
        <taxon>Hexapoda</taxon>
        <taxon>Insecta</taxon>
        <taxon>Pterygota</taxon>
        <taxon>Neoptera</taxon>
        <taxon>Endopterygota</taxon>
        <taxon>Diptera</taxon>
        <taxon>Brachycera</taxon>
        <taxon>Muscomorpha</taxon>
        <taxon>Platypezoidea</taxon>
        <taxon>Phoridae</taxon>
        <taxon>Megaseliini</taxon>
        <taxon>Megaselia</taxon>
    </lineage>
</organism>
<dbReference type="Proteomes" id="UP000015102">
    <property type="component" value="Unassembled WGS sequence"/>
</dbReference>
<reference evidence="2" key="1">
    <citation type="submission" date="2013-02" db="EMBL/GenBank/DDBJ databases">
        <authorList>
            <person name="Hughes D."/>
        </authorList>
    </citation>
    <scope>NUCLEOTIDE SEQUENCE</scope>
    <source>
        <strain>Durham</strain>
        <strain evidence="2">NC isolate 2 -- Noor lab</strain>
    </source>
</reference>
<dbReference type="AlphaFoldDB" id="T1H348"/>
<proteinExistence type="predicted"/>
<evidence type="ECO:0000313" key="1">
    <source>
        <dbReference type="EnsemblMetazoa" id="MESCA010662-PA"/>
    </source>
</evidence>
<sequence length="63" mass="7601">MKMKFQHWINLSTKTTLMMKTFLVFPEEYLINIIAECHRPSFGYIQYTYYGSRNCIVKVPIYV</sequence>
<accession>T1H348</accession>
<name>T1H348_MEGSC</name>
<dbReference type="EnsemblMetazoa" id="MESCA010662-RA">
    <property type="protein sequence ID" value="MESCA010662-PA"/>
    <property type="gene ID" value="MESCA010662"/>
</dbReference>
<protein>
    <submittedName>
        <fullName evidence="1">Uncharacterized protein</fullName>
    </submittedName>
</protein>
<reference evidence="1" key="2">
    <citation type="submission" date="2015-06" db="UniProtKB">
        <authorList>
            <consortium name="EnsemblMetazoa"/>
        </authorList>
    </citation>
    <scope>IDENTIFICATION</scope>
</reference>
<dbReference type="EMBL" id="CAQQ02175042">
    <property type="status" value="NOT_ANNOTATED_CDS"/>
    <property type="molecule type" value="Genomic_DNA"/>
</dbReference>
<dbReference type="EMBL" id="CAQQ02175043">
    <property type="status" value="NOT_ANNOTATED_CDS"/>
    <property type="molecule type" value="Genomic_DNA"/>
</dbReference>
<keyword evidence="2" id="KW-1185">Reference proteome</keyword>
<dbReference type="HOGENOM" id="CLU_2888347_0_0_1"/>
<evidence type="ECO:0000313" key="2">
    <source>
        <dbReference type="Proteomes" id="UP000015102"/>
    </source>
</evidence>